<protein>
    <submittedName>
        <fullName evidence="3">Acyl-CoA thioester hydrolase</fullName>
    </submittedName>
</protein>
<dbReference type="InterPro" id="IPR008272">
    <property type="entry name" value="HB-CoA_thioesterase_AS"/>
</dbReference>
<evidence type="ECO:0000313" key="4">
    <source>
        <dbReference type="Proteomes" id="UP000198924"/>
    </source>
</evidence>
<evidence type="ECO:0000256" key="1">
    <source>
        <dbReference type="ARBA" id="ARBA00005953"/>
    </source>
</evidence>
<dbReference type="GO" id="GO:0047617">
    <property type="term" value="F:fatty acyl-CoA hydrolase activity"/>
    <property type="evidence" value="ECO:0007669"/>
    <property type="project" value="TreeGrafter"/>
</dbReference>
<dbReference type="RefSeq" id="WP_091713252.1">
    <property type="nucleotide sequence ID" value="NZ_FOSH01000007.1"/>
</dbReference>
<keyword evidence="2 3" id="KW-0378">Hydrolase</keyword>
<evidence type="ECO:0000313" key="3">
    <source>
        <dbReference type="EMBL" id="SFK27584.1"/>
    </source>
</evidence>
<dbReference type="InterPro" id="IPR029069">
    <property type="entry name" value="HotDog_dom_sf"/>
</dbReference>
<dbReference type="Gene3D" id="3.10.129.10">
    <property type="entry name" value="Hotdog Thioesterase"/>
    <property type="match status" value="1"/>
</dbReference>
<evidence type="ECO:0000256" key="2">
    <source>
        <dbReference type="ARBA" id="ARBA00022801"/>
    </source>
</evidence>
<dbReference type="NCBIfam" id="TIGR00051">
    <property type="entry name" value="YbgC/FadM family acyl-CoA thioesterase"/>
    <property type="match status" value="1"/>
</dbReference>
<dbReference type="PIRSF" id="PIRSF003230">
    <property type="entry name" value="YbgC"/>
    <property type="match status" value="1"/>
</dbReference>
<dbReference type="Pfam" id="PF13279">
    <property type="entry name" value="4HBT_2"/>
    <property type="match status" value="1"/>
</dbReference>
<dbReference type="CDD" id="cd00586">
    <property type="entry name" value="4HBT"/>
    <property type="match status" value="1"/>
</dbReference>
<dbReference type="OrthoDB" id="9808429at2"/>
<dbReference type="InterPro" id="IPR050563">
    <property type="entry name" value="4-hydroxybenzoyl-CoA_TE"/>
</dbReference>
<dbReference type="InterPro" id="IPR006684">
    <property type="entry name" value="YbgC/YbaW"/>
</dbReference>
<dbReference type="AlphaFoldDB" id="A0A1I3Y6U3"/>
<sequence>MQEFVWPVQVYYEDTDSGGVVYHSQYLNFMERARTEWLRALGIDQRVLRQEKGLLFAVHSIQINYRRPAIFNDALHISSRIQKSAGASIVFEQGIYRGEELLCDALVRVASLDAETFRPKPIPNFILTELHSDC</sequence>
<dbReference type="PANTHER" id="PTHR31793">
    <property type="entry name" value="4-HYDROXYBENZOYL-COA THIOESTERASE FAMILY MEMBER"/>
    <property type="match status" value="1"/>
</dbReference>
<dbReference type="Proteomes" id="UP000198924">
    <property type="component" value="Unassembled WGS sequence"/>
</dbReference>
<keyword evidence="4" id="KW-1185">Reference proteome</keyword>
<dbReference type="NCBIfam" id="TIGR02799">
    <property type="entry name" value="thio_ybgC"/>
    <property type="match status" value="1"/>
</dbReference>
<dbReference type="PANTHER" id="PTHR31793:SF37">
    <property type="entry name" value="ACYL-COA THIOESTER HYDROLASE YBGC"/>
    <property type="match status" value="1"/>
</dbReference>
<dbReference type="FunFam" id="3.10.129.10:FF:000004">
    <property type="entry name" value="Tol-pal system-associated acyl-CoA thioesterase"/>
    <property type="match status" value="1"/>
</dbReference>
<name>A0A1I3Y6U3_9GAMM</name>
<dbReference type="PROSITE" id="PS01328">
    <property type="entry name" value="4HBCOA_THIOESTERASE"/>
    <property type="match status" value="1"/>
</dbReference>
<dbReference type="EMBL" id="FOSH01000007">
    <property type="protein sequence ID" value="SFK27584.1"/>
    <property type="molecule type" value="Genomic_DNA"/>
</dbReference>
<dbReference type="InterPro" id="IPR014166">
    <property type="entry name" value="Tol-Pal_acyl-CoA_thioesterase"/>
</dbReference>
<proteinExistence type="inferred from homology"/>
<organism evidence="3 4">
    <name type="scientific">Methylophaga sulfidovorans</name>
    <dbReference type="NCBI Taxonomy" id="45496"/>
    <lineage>
        <taxon>Bacteria</taxon>
        <taxon>Pseudomonadati</taxon>
        <taxon>Pseudomonadota</taxon>
        <taxon>Gammaproteobacteria</taxon>
        <taxon>Thiotrichales</taxon>
        <taxon>Piscirickettsiaceae</taxon>
        <taxon>Methylophaga</taxon>
    </lineage>
</organism>
<dbReference type="STRING" id="45496.SAMN04488079_107170"/>
<dbReference type="SUPFAM" id="SSF54637">
    <property type="entry name" value="Thioesterase/thiol ester dehydrase-isomerase"/>
    <property type="match status" value="1"/>
</dbReference>
<gene>
    <name evidence="3" type="ORF">SAMN04488079_107170</name>
</gene>
<accession>A0A1I3Y6U3</accession>
<comment type="similarity">
    <text evidence="1">Belongs to the 4-hydroxybenzoyl-CoA thioesterase family.</text>
</comment>
<reference evidence="4" key="1">
    <citation type="submission" date="2016-10" db="EMBL/GenBank/DDBJ databases">
        <authorList>
            <person name="Varghese N."/>
            <person name="Submissions S."/>
        </authorList>
    </citation>
    <scope>NUCLEOTIDE SEQUENCE [LARGE SCALE GENOMIC DNA]</scope>
    <source>
        <strain evidence="4">DSM 11578</strain>
    </source>
</reference>